<dbReference type="AlphaFoldDB" id="A0A9D9NDF0"/>
<comment type="caution">
    <text evidence="1">The sequence shown here is derived from an EMBL/GenBank/DDBJ whole genome shotgun (WGS) entry which is preliminary data.</text>
</comment>
<keyword evidence="1" id="KW-0378">Hydrolase</keyword>
<proteinExistence type="predicted"/>
<protein>
    <submittedName>
        <fullName evidence="1">Glycosyl hydrolase 115 family protein</fullName>
    </submittedName>
</protein>
<dbReference type="InterPro" id="IPR031924">
    <property type="entry name" value="GH115"/>
</dbReference>
<evidence type="ECO:0000313" key="2">
    <source>
        <dbReference type="Proteomes" id="UP000810292"/>
    </source>
</evidence>
<dbReference type="EMBL" id="JADIMF010000095">
    <property type="protein sequence ID" value="MBO8469339.1"/>
    <property type="molecule type" value="Genomic_DNA"/>
</dbReference>
<reference evidence="1" key="2">
    <citation type="journal article" date="2021" name="PeerJ">
        <title>Extensive microbial diversity within the chicken gut microbiome revealed by metagenomics and culture.</title>
        <authorList>
            <person name="Gilroy R."/>
            <person name="Ravi A."/>
            <person name="Getino M."/>
            <person name="Pursley I."/>
            <person name="Horton D.L."/>
            <person name="Alikhan N.F."/>
            <person name="Baker D."/>
            <person name="Gharbi K."/>
            <person name="Hall N."/>
            <person name="Watson M."/>
            <person name="Adriaenssens E.M."/>
            <person name="Foster-Nyarko E."/>
            <person name="Jarju S."/>
            <person name="Secka A."/>
            <person name="Antonio M."/>
            <person name="Oren A."/>
            <person name="Chaudhuri R.R."/>
            <person name="La Ragione R."/>
            <person name="Hildebrand F."/>
            <person name="Pallen M.J."/>
        </authorList>
    </citation>
    <scope>NUCLEOTIDE SEQUENCE</scope>
    <source>
        <strain evidence="1">14700</strain>
    </source>
</reference>
<gene>
    <name evidence="1" type="ORF">IAA72_06115</name>
</gene>
<dbReference type="GO" id="GO:0016787">
    <property type="term" value="F:hydrolase activity"/>
    <property type="evidence" value="ECO:0007669"/>
    <property type="project" value="UniProtKB-KW"/>
</dbReference>
<evidence type="ECO:0000313" key="1">
    <source>
        <dbReference type="EMBL" id="MBO8469339.1"/>
    </source>
</evidence>
<dbReference type="Gene3D" id="3.20.20.520">
    <property type="entry name" value="Glycosyl hydrolase family 115"/>
    <property type="match status" value="1"/>
</dbReference>
<dbReference type="Pfam" id="PF15979">
    <property type="entry name" value="Glyco_hydro_115"/>
    <property type="match status" value="1"/>
</dbReference>
<name>A0A9D9NDF0_9SPIO</name>
<sequence length="348" mass="39587">MVTRREGNTDRRETALPLQKDEETANGMYYHVSFYDLQCANHITPTPVSFALQAEELNNAYRCGIRDAIIVNVSNVKPHLAAISLLADFWRDGVSDGDTSLKKYISSYFSDDPDSVIAFMNCYCEASLSFGQHEDNKGGDQAAAFPVRMLASSWVRGEQKCADYAFILDASLDEQVKDYHSRAMKAASAYSSLLDDIDDHGVSQLLSDDFRYAVEWFSFAYNGACCFTDAYKAYRENRLEDALVLLGDAAVSYDRADDALKKPCHDKWEGFFSNDALTDTSAMVALMKNLMEWVRIIGDGPGFWRWQRDLTYPEEDRNVVLITNYEKRMSAYEMYLVYKTRMSEDPKL</sequence>
<dbReference type="InterPro" id="IPR042301">
    <property type="entry name" value="GH115_sf"/>
</dbReference>
<dbReference type="Proteomes" id="UP000810292">
    <property type="component" value="Unassembled WGS sequence"/>
</dbReference>
<reference evidence="1" key="1">
    <citation type="submission" date="2020-10" db="EMBL/GenBank/DDBJ databases">
        <authorList>
            <person name="Gilroy R."/>
        </authorList>
    </citation>
    <scope>NUCLEOTIDE SEQUENCE</scope>
    <source>
        <strain evidence="1">14700</strain>
    </source>
</reference>
<accession>A0A9D9NDF0</accession>
<organism evidence="1 2">
    <name type="scientific">Candidatus Ornithospirochaeta stercoravium</name>
    <dbReference type="NCBI Taxonomy" id="2840897"/>
    <lineage>
        <taxon>Bacteria</taxon>
        <taxon>Pseudomonadati</taxon>
        <taxon>Spirochaetota</taxon>
        <taxon>Spirochaetia</taxon>
        <taxon>Spirochaetales</taxon>
        <taxon>Spirochaetaceae</taxon>
        <taxon>Spirochaetaceae incertae sedis</taxon>
        <taxon>Candidatus Ornithospirochaeta</taxon>
    </lineage>
</organism>